<keyword evidence="1" id="KW-0175">Coiled coil</keyword>
<dbReference type="AlphaFoldDB" id="A0ABC8TCF8"/>
<feature type="coiled-coil region" evidence="1">
    <location>
        <begin position="36"/>
        <end position="80"/>
    </location>
</feature>
<name>A0ABC8TCF8_9AQUA</name>
<dbReference type="Proteomes" id="UP001642360">
    <property type="component" value="Unassembled WGS sequence"/>
</dbReference>
<proteinExistence type="predicted"/>
<evidence type="ECO:0000313" key="2">
    <source>
        <dbReference type="EMBL" id="CAK9164892.1"/>
    </source>
</evidence>
<reference evidence="2 3" key="1">
    <citation type="submission" date="2024-02" db="EMBL/GenBank/DDBJ databases">
        <authorList>
            <person name="Vignale AGUSTIN F."/>
            <person name="Sosa J E."/>
            <person name="Modenutti C."/>
        </authorList>
    </citation>
    <scope>NUCLEOTIDE SEQUENCE [LARGE SCALE GENOMIC DNA]</scope>
</reference>
<evidence type="ECO:0000256" key="1">
    <source>
        <dbReference type="SAM" id="Coils"/>
    </source>
</evidence>
<keyword evidence="3" id="KW-1185">Reference proteome</keyword>
<gene>
    <name evidence="2" type="ORF">ILEXP_LOCUS34035</name>
</gene>
<sequence>MVSHSVLQQDNQSLYYFMATQITEFMLTLIDRDLQILDLEGSVEQKRKEKDTSEAENVQLKQTVARLESKNEEMVEQINEFFVHVITQQY</sequence>
<accession>A0ABC8TCF8</accession>
<evidence type="ECO:0000313" key="3">
    <source>
        <dbReference type="Proteomes" id="UP001642360"/>
    </source>
</evidence>
<protein>
    <submittedName>
        <fullName evidence="2">Uncharacterized protein</fullName>
    </submittedName>
</protein>
<comment type="caution">
    <text evidence="2">The sequence shown here is derived from an EMBL/GenBank/DDBJ whole genome shotgun (WGS) entry which is preliminary data.</text>
</comment>
<organism evidence="2 3">
    <name type="scientific">Ilex paraguariensis</name>
    <name type="common">yerba mate</name>
    <dbReference type="NCBI Taxonomy" id="185542"/>
    <lineage>
        <taxon>Eukaryota</taxon>
        <taxon>Viridiplantae</taxon>
        <taxon>Streptophyta</taxon>
        <taxon>Embryophyta</taxon>
        <taxon>Tracheophyta</taxon>
        <taxon>Spermatophyta</taxon>
        <taxon>Magnoliopsida</taxon>
        <taxon>eudicotyledons</taxon>
        <taxon>Gunneridae</taxon>
        <taxon>Pentapetalae</taxon>
        <taxon>asterids</taxon>
        <taxon>campanulids</taxon>
        <taxon>Aquifoliales</taxon>
        <taxon>Aquifoliaceae</taxon>
        <taxon>Ilex</taxon>
    </lineage>
</organism>
<dbReference type="EMBL" id="CAUOFW020004281">
    <property type="protein sequence ID" value="CAK9164892.1"/>
    <property type="molecule type" value="Genomic_DNA"/>
</dbReference>